<gene>
    <name evidence="2" type="ORF">GSPATT00004112001</name>
</gene>
<dbReference type="GeneID" id="5046425"/>
<dbReference type="InParanoid" id="A0ED76"/>
<accession>A0ED76</accession>
<name>A0ED76_PARTE</name>
<dbReference type="OrthoDB" id="10425959at2759"/>
<feature type="compositionally biased region" description="Polar residues" evidence="1">
    <location>
        <begin position="91"/>
        <end position="106"/>
    </location>
</feature>
<dbReference type="Proteomes" id="UP000000600">
    <property type="component" value="Unassembled WGS sequence"/>
</dbReference>
<evidence type="ECO:0000313" key="3">
    <source>
        <dbReference type="Proteomes" id="UP000000600"/>
    </source>
</evidence>
<evidence type="ECO:0000256" key="1">
    <source>
        <dbReference type="SAM" id="MobiDB-lite"/>
    </source>
</evidence>
<dbReference type="RefSeq" id="XP_001460640.1">
    <property type="nucleotide sequence ID" value="XM_001460603.1"/>
</dbReference>
<dbReference type="OMA" id="ETPCWNI"/>
<reference evidence="2 3" key="1">
    <citation type="journal article" date="2006" name="Nature">
        <title>Global trends of whole-genome duplications revealed by the ciliate Paramecium tetraurelia.</title>
        <authorList>
            <consortium name="Genoscope"/>
            <person name="Aury J.-M."/>
            <person name="Jaillon O."/>
            <person name="Duret L."/>
            <person name="Noel B."/>
            <person name="Jubin C."/>
            <person name="Porcel B.M."/>
            <person name="Segurens B."/>
            <person name="Daubin V."/>
            <person name="Anthouard V."/>
            <person name="Aiach N."/>
            <person name="Arnaiz O."/>
            <person name="Billaut A."/>
            <person name="Beisson J."/>
            <person name="Blanc I."/>
            <person name="Bouhouche K."/>
            <person name="Camara F."/>
            <person name="Duharcourt S."/>
            <person name="Guigo R."/>
            <person name="Gogendeau D."/>
            <person name="Katinka M."/>
            <person name="Keller A.-M."/>
            <person name="Kissmehl R."/>
            <person name="Klotz C."/>
            <person name="Koll F."/>
            <person name="Le Moue A."/>
            <person name="Lepere C."/>
            <person name="Malinsky S."/>
            <person name="Nowacki M."/>
            <person name="Nowak J.K."/>
            <person name="Plattner H."/>
            <person name="Poulain J."/>
            <person name="Ruiz F."/>
            <person name="Serrano V."/>
            <person name="Zagulski M."/>
            <person name="Dessen P."/>
            <person name="Betermier M."/>
            <person name="Weissenbach J."/>
            <person name="Scarpelli C."/>
            <person name="Schachter V."/>
            <person name="Sperling L."/>
            <person name="Meyer E."/>
            <person name="Cohen J."/>
            <person name="Wincker P."/>
        </authorList>
    </citation>
    <scope>NUCLEOTIDE SEQUENCE [LARGE SCALE GENOMIC DNA]</scope>
    <source>
        <strain evidence="2 3">Stock d4-2</strain>
    </source>
</reference>
<dbReference type="EMBL" id="CT868671">
    <property type="protein sequence ID" value="CAK93243.1"/>
    <property type="molecule type" value="Genomic_DNA"/>
</dbReference>
<feature type="region of interest" description="Disordered" evidence="1">
    <location>
        <begin position="61"/>
        <end position="119"/>
    </location>
</feature>
<dbReference type="KEGG" id="ptm:GSPATT00004112001"/>
<dbReference type="AlphaFoldDB" id="A0ED76"/>
<dbReference type="HOGENOM" id="CLU_1953026_0_0_1"/>
<organism evidence="2 3">
    <name type="scientific">Paramecium tetraurelia</name>
    <dbReference type="NCBI Taxonomy" id="5888"/>
    <lineage>
        <taxon>Eukaryota</taxon>
        <taxon>Sar</taxon>
        <taxon>Alveolata</taxon>
        <taxon>Ciliophora</taxon>
        <taxon>Intramacronucleata</taxon>
        <taxon>Oligohymenophorea</taxon>
        <taxon>Peniculida</taxon>
        <taxon>Parameciidae</taxon>
        <taxon>Paramecium</taxon>
    </lineage>
</organism>
<sequence length="131" mass="15302">MGSLVSTNKQMQSIEQLEEDNQITANKPQAFQYYPKLYQQNYDNQINNNIDNNYPCFLFFGTTEKPDQSDDMEDSRDRGDSLETPCWNIPQRINNPDITSNSTNQKILKKSQTKQKQGSNIIQRINTERIF</sequence>
<proteinExistence type="predicted"/>
<keyword evidence="3" id="KW-1185">Reference proteome</keyword>
<protein>
    <submittedName>
        <fullName evidence="2">Uncharacterized protein</fullName>
    </submittedName>
</protein>
<evidence type="ECO:0000313" key="2">
    <source>
        <dbReference type="EMBL" id="CAK93243.1"/>
    </source>
</evidence>